<dbReference type="EMBL" id="JACOFX010000002">
    <property type="protein sequence ID" value="MBC3906906.1"/>
    <property type="molecule type" value="Genomic_DNA"/>
</dbReference>
<evidence type="ECO:0008006" key="3">
    <source>
        <dbReference type="Google" id="ProtNLM"/>
    </source>
</evidence>
<reference evidence="1 2" key="1">
    <citation type="submission" date="2020-08" db="EMBL/GenBank/DDBJ databases">
        <title>Novel species isolated from subtropical streams in China.</title>
        <authorList>
            <person name="Lu H."/>
        </authorList>
    </citation>
    <scope>NUCLEOTIDE SEQUENCE [LARGE SCALE GENOMIC DNA]</scope>
    <source>
        <strain evidence="1 2">NL8W</strain>
    </source>
</reference>
<proteinExistence type="predicted"/>
<name>A0ABR6Z555_9BURK</name>
<accession>A0ABR6Z555</accession>
<gene>
    <name evidence="1" type="ORF">H8L47_04970</name>
</gene>
<keyword evidence="2" id="KW-1185">Reference proteome</keyword>
<protein>
    <recommendedName>
        <fullName evidence="3">1-deoxy-D-xylulose-5-phosphate synthase</fullName>
    </recommendedName>
</protein>
<sequence length="106" mass="11794">MKSNQLTRGEQRRVMYVENKNGLIDSVAARIGWVEFSKTGRTVYYRGKSLQACAGGGISGNFIDADTREEYWISGVKKCGSNVHYAESVSVLIDEDAEEEVARLRA</sequence>
<dbReference type="RefSeq" id="WP_186952128.1">
    <property type="nucleotide sequence ID" value="NZ_JACOFX010000002.1"/>
</dbReference>
<dbReference type="Proteomes" id="UP000646911">
    <property type="component" value="Unassembled WGS sequence"/>
</dbReference>
<comment type="caution">
    <text evidence="1">The sequence shown here is derived from an EMBL/GenBank/DDBJ whole genome shotgun (WGS) entry which is preliminary data.</text>
</comment>
<organism evidence="1 2">
    <name type="scientific">Undibacterium umbellatum</name>
    <dbReference type="NCBI Taxonomy" id="2762300"/>
    <lineage>
        <taxon>Bacteria</taxon>
        <taxon>Pseudomonadati</taxon>
        <taxon>Pseudomonadota</taxon>
        <taxon>Betaproteobacteria</taxon>
        <taxon>Burkholderiales</taxon>
        <taxon>Oxalobacteraceae</taxon>
        <taxon>Undibacterium</taxon>
    </lineage>
</organism>
<evidence type="ECO:0000313" key="2">
    <source>
        <dbReference type="Proteomes" id="UP000646911"/>
    </source>
</evidence>
<evidence type="ECO:0000313" key="1">
    <source>
        <dbReference type="EMBL" id="MBC3906906.1"/>
    </source>
</evidence>